<dbReference type="EMBL" id="QAOQ01000001">
    <property type="protein sequence ID" value="PTR01153.1"/>
    <property type="molecule type" value="Genomic_DNA"/>
</dbReference>
<evidence type="ECO:0000313" key="2">
    <source>
        <dbReference type="EMBL" id="PTR01153.1"/>
    </source>
</evidence>
<feature type="signal peptide" evidence="1">
    <location>
        <begin position="1"/>
        <end position="20"/>
    </location>
</feature>
<sequence length="134" mass="14704">MKKVGILLSLIFIATLRSFSQTQPSQALLDWQKCTGDCFWKMLEDESSAYDTADAASMECLNTEMEGLMSLPGPYDENGESVPLSNDDLKKYSDIIKAYMDCQTAVSAALQAALIPFQQAEQLCEQNCGTKPAS</sequence>
<dbReference type="Proteomes" id="UP000244168">
    <property type="component" value="Unassembled WGS sequence"/>
</dbReference>
<feature type="chain" id="PRO_5015531244" evidence="1">
    <location>
        <begin position="21"/>
        <end position="134"/>
    </location>
</feature>
<dbReference type="AlphaFoldDB" id="A0A2T5JFE8"/>
<organism evidence="2 3">
    <name type="scientific">Mucilaginibacter yixingensis</name>
    <dbReference type="NCBI Taxonomy" id="1295612"/>
    <lineage>
        <taxon>Bacteria</taxon>
        <taxon>Pseudomonadati</taxon>
        <taxon>Bacteroidota</taxon>
        <taxon>Sphingobacteriia</taxon>
        <taxon>Sphingobacteriales</taxon>
        <taxon>Sphingobacteriaceae</taxon>
        <taxon>Mucilaginibacter</taxon>
    </lineage>
</organism>
<keyword evidence="3" id="KW-1185">Reference proteome</keyword>
<accession>A0A2T5JFE8</accession>
<gene>
    <name evidence="2" type="ORF">C8P68_101386</name>
</gene>
<dbReference type="RefSeq" id="WP_107826571.1">
    <property type="nucleotide sequence ID" value="NZ_CP160205.1"/>
</dbReference>
<comment type="caution">
    <text evidence="2">The sequence shown here is derived from an EMBL/GenBank/DDBJ whole genome shotgun (WGS) entry which is preliminary data.</text>
</comment>
<proteinExistence type="predicted"/>
<protein>
    <submittedName>
        <fullName evidence="2">Uncharacterized protein</fullName>
    </submittedName>
</protein>
<evidence type="ECO:0000313" key="3">
    <source>
        <dbReference type="Proteomes" id="UP000244168"/>
    </source>
</evidence>
<keyword evidence="1" id="KW-0732">Signal</keyword>
<reference evidence="2 3" key="1">
    <citation type="submission" date="2018-04" db="EMBL/GenBank/DDBJ databases">
        <title>Genomic Encyclopedia of Archaeal and Bacterial Type Strains, Phase II (KMG-II): from individual species to whole genera.</title>
        <authorList>
            <person name="Goeker M."/>
        </authorList>
    </citation>
    <scope>NUCLEOTIDE SEQUENCE [LARGE SCALE GENOMIC DNA]</scope>
    <source>
        <strain evidence="2 3">DSM 26809</strain>
    </source>
</reference>
<evidence type="ECO:0000256" key="1">
    <source>
        <dbReference type="SAM" id="SignalP"/>
    </source>
</evidence>
<name>A0A2T5JFE8_9SPHI</name>